<evidence type="ECO:0000313" key="2">
    <source>
        <dbReference type="EMBL" id="KAK1569610.1"/>
    </source>
</evidence>
<gene>
    <name evidence="2" type="ORF">LY79DRAFT_663581</name>
</gene>
<comment type="caution">
    <text evidence="2">The sequence shown here is derived from an EMBL/GenBank/DDBJ whole genome shotgun (WGS) entry which is preliminary data.</text>
</comment>
<protein>
    <submittedName>
        <fullName evidence="2">Uncharacterized protein</fullName>
    </submittedName>
</protein>
<organism evidence="2 3">
    <name type="scientific">Colletotrichum navitas</name>
    <dbReference type="NCBI Taxonomy" id="681940"/>
    <lineage>
        <taxon>Eukaryota</taxon>
        <taxon>Fungi</taxon>
        <taxon>Dikarya</taxon>
        <taxon>Ascomycota</taxon>
        <taxon>Pezizomycotina</taxon>
        <taxon>Sordariomycetes</taxon>
        <taxon>Hypocreomycetidae</taxon>
        <taxon>Glomerellales</taxon>
        <taxon>Glomerellaceae</taxon>
        <taxon>Colletotrichum</taxon>
        <taxon>Colletotrichum graminicola species complex</taxon>
    </lineage>
</organism>
<dbReference type="GeneID" id="85447084"/>
<dbReference type="Proteomes" id="UP001230504">
    <property type="component" value="Unassembled WGS sequence"/>
</dbReference>
<dbReference type="AlphaFoldDB" id="A0AAD8UWL3"/>
<evidence type="ECO:0000313" key="3">
    <source>
        <dbReference type="Proteomes" id="UP001230504"/>
    </source>
</evidence>
<feature type="region of interest" description="Disordered" evidence="1">
    <location>
        <begin position="48"/>
        <end position="70"/>
    </location>
</feature>
<evidence type="ECO:0000256" key="1">
    <source>
        <dbReference type="SAM" id="MobiDB-lite"/>
    </source>
</evidence>
<sequence length="150" mass="16368">MPVVFSHHTSLLPAPKRNRQNRDQLSLEYMGGGLSCPSRLLGLRNRAGSVEEGNGGGNSQHHANIAGGPAGLRRLVTPHAAEKESLVDRFSFLGRQDPRHPAESESPSRSGTRLVWPSTDQPQCQPPFCWHIYPGPMVEEAEAPHPGHES</sequence>
<reference evidence="2" key="1">
    <citation type="submission" date="2021-06" db="EMBL/GenBank/DDBJ databases">
        <title>Comparative genomics, transcriptomics and evolutionary studies reveal genomic signatures of adaptation to plant cell wall in hemibiotrophic fungi.</title>
        <authorList>
            <consortium name="DOE Joint Genome Institute"/>
            <person name="Baroncelli R."/>
            <person name="Diaz J.F."/>
            <person name="Benocci T."/>
            <person name="Peng M."/>
            <person name="Battaglia E."/>
            <person name="Haridas S."/>
            <person name="Andreopoulos W."/>
            <person name="Labutti K."/>
            <person name="Pangilinan J."/>
            <person name="Floch G.L."/>
            <person name="Makela M.R."/>
            <person name="Henrissat B."/>
            <person name="Grigoriev I.V."/>
            <person name="Crouch J.A."/>
            <person name="De Vries R.P."/>
            <person name="Sukno S.A."/>
            <person name="Thon M.R."/>
        </authorList>
    </citation>
    <scope>NUCLEOTIDE SEQUENCE</scope>
    <source>
        <strain evidence="2">CBS 125086</strain>
    </source>
</reference>
<keyword evidence="3" id="KW-1185">Reference proteome</keyword>
<feature type="region of interest" description="Disordered" evidence="1">
    <location>
        <begin position="92"/>
        <end position="121"/>
    </location>
</feature>
<dbReference type="EMBL" id="JAHLJV010000128">
    <property type="protein sequence ID" value="KAK1569610.1"/>
    <property type="molecule type" value="Genomic_DNA"/>
</dbReference>
<proteinExistence type="predicted"/>
<accession>A0AAD8UWL3</accession>
<dbReference type="RefSeq" id="XP_060407826.1">
    <property type="nucleotide sequence ID" value="XM_060562844.1"/>
</dbReference>
<name>A0AAD8UWL3_9PEZI</name>